<evidence type="ECO:0000256" key="7">
    <source>
        <dbReference type="ARBA" id="ARBA00071120"/>
    </source>
</evidence>
<keyword evidence="4" id="KW-0443">Lipid metabolism</keyword>
<name>A0A1E8FHC6_9ALTE</name>
<gene>
    <name evidence="11" type="ORF">BFC17_16510</name>
</gene>
<dbReference type="AlphaFoldDB" id="A0A1E8FHC6"/>
<dbReference type="STRING" id="1856405.BFC17_16510"/>
<evidence type="ECO:0000256" key="5">
    <source>
        <dbReference type="ARBA" id="ARBA00038894"/>
    </source>
</evidence>
<dbReference type="SUPFAM" id="SSF54637">
    <property type="entry name" value="Thioesterase/thiol ester dehydrase-isomerase"/>
    <property type="match status" value="2"/>
</dbReference>
<dbReference type="CDD" id="cd03444">
    <property type="entry name" value="Thioesterase_II_repeat1"/>
    <property type="match status" value="1"/>
</dbReference>
<sequence length="288" mass="32710">MEQENEVKVSSLLELETLEQGLYRGQSWDLGFRALFGGQVLGQALKAAWESVPEGRVAHSFHSYFLLPGDASLPVVYDVETVRDGKSFSARRVKAIQNGRNIFYMTASFQLPEEGMQHQYAAMPDVPAPLEVEPDIRMYERYFDSMGRRMQKALSYHRPIDIRTIDAENSISSNTSTPERYTWLRANEELGDSQAMHQAALAYASDYHFLTTSLQPHGVKITDRNLRIATIDHAMWFHRPINMNDWLLYSIESPVSGGSRGLVRGQLFNQQGELVASTMQEGLMRITE</sequence>
<evidence type="ECO:0000256" key="3">
    <source>
        <dbReference type="ARBA" id="ARBA00022801"/>
    </source>
</evidence>
<dbReference type="InterPro" id="IPR042171">
    <property type="entry name" value="Acyl-CoA_hotdog"/>
</dbReference>
<comment type="similarity">
    <text evidence="1">Belongs to the C/M/P thioester hydrolase family.</text>
</comment>
<dbReference type="PANTHER" id="PTHR11066">
    <property type="entry name" value="ACYL-COA THIOESTERASE"/>
    <property type="match status" value="1"/>
</dbReference>
<dbReference type="Pfam" id="PF02551">
    <property type="entry name" value="Acyl_CoA_thio"/>
    <property type="match status" value="1"/>
</dbReference>
<evidence type="ECO:0000256" key="8">
    <source>
        <dbReference type="ARBA" id="ARBA00079653"/>
    </source>
</evidence>
<dbReference type="EMBL" id="MJIC01000010">
    <property type="protein sequence ID" value="OFI35146.1"/>
    <property type="molecule type" value="Genomic_DNA"/>
</dbReference>
<dbReference type="NCBIfam" id="TIGR00189">
    <property type="entry name" value="tesB"/>
    <property type="match status" value="1"/>
</dbReference>
<feature type="domain" description="Acyl-CoA thioesterase-like N-terminal HotDog" evidence="10">
    <location>
        <begin position="27"/>
        <end position="110"/>
    </location>
</feature>
<proteinExistence type="inferred from homology"/>
<dbReference type="RefSeq" id="WP_070176064.1">
    <property type="nucleotide sequence ID" value="NZ_BMJR01000001.1"/>
</dbReference>
<evidence type="ECO:0000256" key="4">
    <source>
        <dbReference type="ARBA" id="ARBA00023098"/>
    </source>
</evidence>
<feature type="domain" description="Acyl-CoA thioesterase 2 C-terminal" evidence="9">
    <location>
        <begin position="175"/>
        <end position="283"/>
    </location>
</feature>
<dbReference type="GO" id="GO:0006637">
    <property type="term" value="P:acyl-CoA metabolic process"/>
    <property type="evidence" value="ECO:0007669"/>
    <property type="project" value="InterPro"/>
</dbReference>
<dbReference type="InterPro" id="IPR029069">
    <property type="entry name" value="HotDog_dom_sf"/>
</dbReference>
<dbReference type="Pfam" id="PF13622">
    <property type="entry name" value="4HBT_3"/>
    <property type="match status" value="1"/>
</dbReference>
<dbReference type="FunFam" id="2.40.160.210:FF:000001">
    <property type="entry name" value="Acyl-CoA thioesterase II"/>
    <property type="match status" value="1"/>
</dbReference>
<evidence type="ECO:0000259" key="10">
    <source>
        <dbReference type="Pfam" id="PF13622"/>
    </source>
</evidence>
<evidence type="ECO:0000256" key="2">
    <source>
        <dbReference type="ARBA" id="ARBA00011881"/>
    </source>
</evidence>
<evidence type="ECO:0000256" key="1">
    <source>
        <dbReference type="ARBA" id="ARBA00006538"/>
    </source>
</evidence>
<evidence type="ECO:0000313" key="11">
    <source>
        <dbReference type="EMBL" id="OFI35146.1"/>
    </source>
</evidence>
<protein>
    <recommendedName>
        <fullName evidence="7">Acyl-CoA thioesterase 2</fullName>
        <ecNumber evidence="5">3.1.2.20</ecNumber>
    </recommendedName>
    <alternativeName>
        <fullName evidence="8">Thioesterase II</fullName>
    </alternativeName>
</protein>
<dbReference type="Gene3D" id="2.40.160.210">
    <property type="entry name" value="Acyl-CoA thioesterase, double hotdog domain"/>
    <property type="match status" value="1"/>
</dbReference>
<comment type="subunit">
    <text evidence="2">Homotetramer.</text>
</comment>
<dbReference type="InterPro" id="IPR025652">
    <property type="entry name" value="TesB_C"/>
</dbReference>
<dbReference type="GO" id="GO:0047617">
    <property type="term" value="F:fatty acyl-CoA hydrolase activity"/>
    <property type="evidence" value="ECO:0007669"/>
    <property type="project" value="UniProtKB-EC"/>
</dbReference>
<accession>A0A1E8FHC6</accession>
<comment type="caution">
    <text evidence="11">The sequence shown here is derived from an EMBL/GenBank/DDBJ whole genome shotgun (WGS) entry which is preliminary data.</text>
</comment>
<evidence type="ECO:0000259" key="9">
    <source>
        <dbReference type="Pfam" id="PF02551"/>
    </source>
</evidence>
<dbReference type="CDD" id="cd03445">
    <property type="entry name" value="Thioesterase_II_repeat2"/>
    <property type="match status" value="1"/>
</dbReference>
<dbReference type="GO" id="GO:0009062">
    <property type="term" value="P:fatty acid catabolic process"/>
    <property type="evidence" value="ECO:0007669"/>
    <property type="project" value="TreeGrafter"/>
</dbReference>
<dbReference type="GO" id="GO:0005829">
    <property type="term" value="C:cytosol"/>
    <property type="evidence" value="ECO:0007669"/>
    <property type="project" value="TreeGrafter"/>
</dbReference>
<dbReference type="InterPro" id="IPR049449">
    <property type="entry name" value="TesB_ACOT8-like_N"/>
</dbReference>
<dbReference type="PANTHER" id="PTHR11066:SF34">
    <property type="entry name" value="ACYL-COENZYME A THIOESTERASE 8"/>
    <property type="match status" value="1"/>
</dbReference>
<dbReference type="EC" id="3.1.2.20" evidence="5"/>
<dbReference type="Proteomes" id="UP000176037">
    <property type="component" value="Unassembled WGS sequence"/>
</dbReference>
<organism evidence="11 12">
    <name type="scientific">Alteromonas lipolytica</name>
    <dbReference type="NCBI Taxonomy" id="1856405"/>
    <lineage>
        <taxon>Bacteria</taxon>
        <taxon>Pseudomonadati</taxon>
        <taxon>Pseudomonadota</taxon>
        <taxon>Gammaproteobacteria</taxon>
        <taxon>Alteromonadales</taxon>
        <taxon>Alteromonadaceae</taxon>
        <taxon>Alteromonas/Salinimonas group</taxon>
        <taxon>Alteromonas</taxon>
    </lineage>
</organism>
<keyword evidence="12" id="KW-1185">Reference proteome</keyword>
<evidence type="ECO:0000313" key="12">
    <source>
        <dbReference type="Proteomes" id="UP000176037"/>
    </source>
</evidence>
<comment type="catalytic activity">
    <reaction evidence="6">
        <text>a fatty acyl-CoA + H2O = a fatty acid + CoA + H(+)</text>
        <dbReference type="Rhea" id="RHEA:16781"/>
        <dbReference type="ChEBI" id="CHEBI:15377"/>
        <dbReference type="ChEBI" id="CHEBI:15378"/>
        <dbReference type="ChEBI" id="CHEBI:28868"/>
        <dbReference type="ChEBI" id="CHEBI:57287"/>
        <dbReference type="ChEBI" id="CHEBI:77636"/>
        <dbReference type="EC" id="3.1.2.20"/>
    </reaction>
    <physiologicalReaction direction="left-to-right" evidence="6">
        <dbReference type="Rhea" id="RHEA:16782"/>
    </physiologicalReaction>
</comment>
<reference evidence="11 12" key="1">
    <citation type="submission" date="2016-09" db="EMBL/GenBank/DDBJ databases">
        <title>Alteromonas lipolytica, a new species isolated from sea water.</title>
        <authorList>
            <person name="Wu Y.-H."/>
            <person name="Cheng H."/>
            <person name="Xu X.-W."/>
        </authorList>
    </citation>
    <scope>NUCLEOTIDE SEQUENCE [LARGE SCALE GENOMIC DNA]</scope>
    <source>
        <strain evidence="11 12">JW12</strain>
    </source>
</reference>
<keyword evidence="3" id="KW-0378">Hydrolase</keyword>
<dbReference type="InterPro" id="IPR003703">
    <property type="entry name" value="Acyl_CoA_thio"/>
</dbReference>
<evidence type="ECO:0000256" key="6">
    <source>
        <dbReference type="ARBA" id="ARBA00050943"/>
    </source>
</evidence>